<sequence length="147" mass="16416">MPDNLAKQLGKAQVEAKKTSNPLHRPETWEAARKAHAAGIFSPLPNYPIVVNNDGPVSTSEQLQEILEMASPPKLIQTTTVSKSEEHDEPGTGISICSISLDEREKLEERAKISRGPTVWFEDQHRYSYRVVCLLQDGKEPHNTESN</sequence>
<keyword evidence="3" id="KW-1185">Reference proteome</keyword>
<organism evidence="2 3">
    <name type="scientific">Fusarium albosuccineum</name>
    <dbReference type="NCBI Taxonomy" id="1237068"/>
    <lineage>
        <taxon>Eukaryota</taxon>
        <taxon>Fungi</taxon>
        <taxon>Dikarya</taxon>
        <taxon>Ascomycota</taxon>
        <taxon>Pezizomycotina</taxon>
        <taxon>Sordariomycetes</taxon>
        <taxon>Hypocreomycetidae</taxon>
        <taxon>Hypocreales</taxon>
        <taxon>Nectriaceae</taxon>
        <taxon>Fusarium</taxon>
        <taxon>Fusarium decemcellulare species complex</taxon>
    </lineage>
</organism>
<gene>
    <name evidence="2" type="ORF">FALBO_1600</name>
</gene>
<proteinExistence type="predicted"/>
<evidence type="ECO:0000313" key="2">
    <source>
        <dbReference type="EMBL" id="KAF4471477.1"/>
    </source>
</evidence>
<evidence type="ECO:0000256" key="1">
    <source>
        <dbReference type="SAM" id="MobiDB-lite"/>
    </source>
</evidence>
<reference evidence="2 3" key="1">
    <citation type="submission" date="2020-01" db="EMBL/GenBank/DDBJ databases">
        <title>Identification and distribution of gene clusters putatively required for synthesis of sphingolipid metabolism inhibitors in phylogenetically diverse species of the filamentous fungus Fusarium.</title>
        <authorList>
            <person name="Kim H.-S."/>
            <person name="Busman M."/>
            <person name="Brown D.W."/>
            <person name="Divon H."/>
            <person name="Uhlig S."/>
            <person name="Proctor R.H."/>
        </authorList>
    </citation>
    <scope>NUCLEOTIDE SEQUENCE [LARGE SCALE GENOMIC DNA]</scope>
    <source>
        <strain evidence="2 3">NRRL 20459</strain>
    </source>
</reference>
<dbReference type="Proteomes" id="UP000554235">
    <property type="component" value="Unassembled WGS sequence"/>
</dbReference>
<feature type="compositionally biased region" description="Basic and acidic residues" evidence="1">
    <location>
        <begin position="14"/>
        <end position="25"/>
    </location>
</feature>
<dbReference type="EMBL" id="JAADYS010000202">
    <property type="protein sequence ID" value="KAF4471477.1"/>
    <property type="molecule type" value="Genomic_DNA"/>
</dbReference>
<name>A0A8H4LNJ8_9HYPO</name>
<dbReference type="AlphaFoldDB" id="A0A8H4LNJ8"/>
<comment type="caution">
    <text evidence="2">The sequence shown here is derived from an EMBL/GenBank/DDBJ whole genome shotgun (WGS) entry which is preliminary data.</text>
</comment>
<accession>A0A8H4LNJ8</accession>
<protein>
    <submittedName>
        <fullName evidence="2">Uncharacterized protein</fullName>
    </submittedName>
</protein>
<feature type="region of interest" description="Disordered" evidence="1">
    <location>
        <begin position="1"/>
        <end position="25"/>
    </location>
</feature>
<evidence type="ECO:0000313" key="3">
    <source>
        <dbReference type="Proteomes" id="UP000554235"/>
    </source>
</evidence>
<dbReference type="OrthoDB" id="5153314at2759"/>